<evidence type="ECO:0000256" key="1">
    <source>
        <dbReference type="SAM" id="Coils"/>
    </source>
</evidence>
<accession>A0A1M7XTT8</accession>
<protein>
    <submittedName>
        <fullName evidence="2">Uncharacterized protein</fullName>
    </submittedName>
</protein>
<proteinExistence type="predicted"/>
<dbReference type="KEGG" id="vg:30523241"/>
<dbReference type="EMBL" id="LT671577">
    <property type="protein sequence ID" value="SHO33097.1"/>
    <property type="molecule type" value="Genomic_DNA"/>
</dbReference>
<dbReference type="Proteomes" id="UP000201465">
    <property type="component" value="Segment"/>
</dbReference>
<evidence type="ECO:0000313" key="3">
    <source>
        <dbReference type="Proteomes" id="UP000201465"/>
    </source>
</evidence>
<feature type="coiled-coil region" evidence="1">
    <location>
        <begin position="268"/>
        <end position="295"/>
    </location>
</feature>
<keyword evidence="1" id="KW-0175">Coiled coil</keyword>
<sequence>MDSCQTPGGNLYLEFLKTLNPVVREIRTGAENLCPGPCNAMVPYCSGTIKQLEVEEDKLYLATYTIIFVPVYLNIQHRVWKQDIESMFPDVMHYGDMLTKHYSYYTAFMGFYTPANIRVKNCHGEKCRREIDVLASGIWCESCHGDFDQEANVNLRYFMRDSLFFNDFPLKSIVGIRRSIEPVQDISSIQEYIPVSANEQAEDVKKKLETWDEETRKMQKQFLKQRRLEKKSLLLLQNVDRHAILTHVEKIRQREKTVTKLGLLLKMLNDLESEKQLVQVQIEKEKNLLQGLSEQ</sequence>
<dbReference type="OrthoDB" id="39274at10239"/>
<keyword evidence="3" id="KW-1185">Reference proteome</keyword>
<gene>
    <name evidence="2" type="ORF">BQ3484_29</name>
</gene>
<reference evidence="2 3" key="1">
    <citation type="submission" date="2016-11" db="EMBL/GenBank/DDBJ databases">
        <authorList>
            <consortium name="Urmite Genomes"/>
        </authorList>
    </citation>
    <scope>NUCLEOTIDE SEQUENCE [LARGE SCALE GENOMIC DNA]</scope>
    <source>
        <strain evidence="2 3">A11</strain>
    </source>
</reference>
<dbReference type="RefSeq" id="YP_009328969.1">
    <property type="nucleotide sequence ID" value="NC_032108.1"/>
</dbReference>
<evidence type="ECO:0000313" key="2">
    <source>
        <dbReference type="EMBL" id="SHO33097.1"/>
    </source>
</evidence>
<name>A0A1M7XTT8_9VIRU</name>
<organism evidence="2 3">
    <name type="scientific">Cedratvirus A11</name>
    <dbReference type="NCBI Taxonomy" id="1903266"/>
    <lineage>
        <taxon>Viruses</taxon>
        <taxon>Pithoviruses</taxon>
        <taxon>Orthocedratvirinae</taxon>
        <taxon>Alphacedratvirus</taxon>
        <taxon>Alphacedratvirus aljazairmassiliense</taxon>
    </lineage>
</organism>
<dbReference type="GeneID" id="30523241"/>